<evidence type="ECO:0000313" key="3">
    <source>
        <dbReference type="EMBL" id="MFC3458701.1"/>
    </source>
</evidence>
<dbReference type="InterPro" id="IPR013424">
    <property type="entry name" value="Ice-binding_C"/>
</dbReference>
<gene>
    <name evidence="3" type="ORF">ACFOPH_10670</name>
</gene>
<feature type="signal peptide" evidence="1">
    <location>
        <begin position="1"/>
        <end position="24"/>
    </location>
</feature>
<protein>
    <submittedName>
        <fullName evidence="3">PEP-CTERM sorting domain-containing protein</fullName>
    </submittedName>
</protein>
<keyword evidence="1" id="KW-0732">Signal</keyword>
<evidence type="ECO:0000259" key="2">
    <source>
        <dbReference type="Pfam" id="PF07589"/>
    </source>
</evidence>
<evidence type="ECO:0000313" key="4">
    <source>
        <dbReference type="Proteomes" id="UP001595665"/>
    </source>
</evidence>
<dbReference type="Pfam" id="PF07589">
    <property type="entry name" value="PEP-CTERM"/>
    <property type="match status" value="1"/>
</dbReference>
<feature type="domain" description="Ice-binding protein C-terminal" evidence="2">
    <location>
        <begin position="147"/>
        <end position="171"/>
    </location>
</feature>
<dbReference type="RefSeq" id="WP_312549504.1">
    <property type="nucleotide sequence ID" value="NZ_JBHRVV010000001.1"/>
</dbReference>
<accession>A0ABV7PMF0</accession>
<sequence length="173" mass="18635">MNLMKSLKKAAAAVMFFSAGVANAGLYQFDLTGDYNASWQLDSTLASDVPYPGLGFTVYDVFGNFPGSWFDVADLTFFNASIGGGMEILDWYGDTLLLSTDGLQLYTGSEYTPTFKLGTFNLTQYLGTGVYTLTVTDLDATPGEPSPVPEPATTAMLLGGLGALYAVRRRRQQ</sequence>
<comment type="caution">
    <text evidence="3">The sequence shown here is derived from an EMBL/GenBank/DDBJ whole genome shotgun (WGS) entry which is preliminary data.</text>
</comment>
<feature type="chain" id="PRO_5046516399" evidence="1">
    <location>
        <begin position="25"/>
        <end position="173"/>
    </location>
</feature>
<dbReference type="EMBL" id="JBHRVV010000001">
    <property type="protein sequence ID" value="MFC3458701.1"/>
    <property type="molecule type" value="Genomic_DNA"/>
</dbReference>
<proteinExistence type="predicted"/>
<evidence type="ECO:0000256" key="1">
    <source>
        <dbReference type="SAM" id="SignalP"/>
    </source>
</evidence>
<name>A0ABV7PMF0_9BURK</name>
<keyword evidence="4" id="KW-1185">Reference proteome</keyword>
<dbReference type="Proteomes" id="UP001595665">
    <property type="component" value="Unassembled WGS sequence"/>
</dbReference>
<dbReference type="NCBIfam" id="TIGR02595">
    <property type="entry name" value="PEP_CTERM"/>
    <property type="match status" value="1"/>
</dbReference>
<reference evidence="4" key="1">
    <citation type="journal article" date="2019" name="Int. J. Syst. Evol. Microbiol.">
        <title>The Global Catalogue of Microorganisms (GCM) 10K type strain sequencing project: providing services to taxonomists for standard genome sequencing and annotation.</title>
        <authorList>
            <consortium name="The Broad Institute Genomics Platform"/>
            <consortium name="The Broad Institute Genome Sequencing Center for Infectious Disease"/>
            <person name="Wu L."/>
            <person name="Ma J."/>
        </authorList>
    </citation>
    <scope>NUCLEOTIDE SEQUENCE [LARGE SCALE GENOMIC DNA]</scope>
    <source>
        <strain evidence="4">CCM 7480</strain>
    </source>
</reference>
<organism evidence="3 4">
    <name type="scientific">Massilia haematophila</name>
    <dbReference type="NCBI Taxonomy" id="457923"/>
    <lineage>
        <taxon>Bacteria</taxon>
        <taxon>Pseudomonadati</taxon>
        <taxon>Pseudomonadota</taxon>
        <taxon>Betaproteobacteria</taxon>
        <taxon>Burkholderiales</taxon>
        <taxon>Oxalobacteraceae</taxon>
        <taxon>Telluria group</taxon>
        <taxon>Massilia</taxon>
    </lineage>
</organism>